<dbReference type="CDD" id="cd00038">
    <property type="entry name" value="CAP_ED"/>
    <property type="match status" value="1"/>
</dbReference>
<keyword evidence="3" id="KW-1185">Reference proteome</keyword>
<protein>
    <submittedName>
        <fullName evidence="2">CRP-like cAMP-binding protein</fullName>
    </submittedName>
</protein>
<dbReference type="InterPro" id="IPR014710">
    <property type="entry name" value="RmlC-like_jellyroll"/>
</dbReference>
<dbReference type="RefSeq" id="WP_130306741.1">
    <property type="nucleotide sequence ID" value="NZ_SHKN01000001.1"/>
</dbReference>
<evidence type="ECO:0000313" key="2">
    <source>
        <dbReference type="EMBL" id="RZT96702.1"/>
    </source>
</evidence>
<organism evidence="2 3">
    <name type="scientific">Ancylomarina subtilis</name>
    <dbReference type="NCBI Taxonomy" id="1639035"/>
    <lineage>
        <taxon>Bacteria</taxon>
        <taxon>Pseudomonadati</taxon>
        <taxon>Bacteroidota</taxon>
        <taxon>Bacteroidia</taxon>
        <taxon>Marinilabiliales</taxon>
        <taxon>Marinifilaceae</taxon>
        <taxon>Ancylomarina</taxon>
    </lineage>
</organism>
<dbReference type="Pfam" id="PF00027">
    <property type="entry name" value="cNMP_binding"/>
    <property type="match status" value="1"/>
</dbReference>
<evidence type="ECO:0000259" key="1">
    <source>
        <dbReference type="PROSITE" id="PS50042"/>
    </source>
</evidence>
<name>A0A4Q7VKI0_9BACT</name>
<comment type="caution">
    <text evidence="2">The sequence shown here is derived from an EMBL/GenBank/DDBJ whole genome shotgun (WGS) entry which is preliminary data.</text>
</comment>
<reference evidence="2 3" key="1">
    <citation type="submission" date="2019-02" db="EMBL/GenBank/DDBJ databases">
        <title>Genomic Encyclopedia of Type Strains, Phase IV (KMG-IV): sequencing the most valuable type-strain genomes for metagenomic binning, comparative biology and taxonomic classification.</title>
        <authorList>
            <person name="Goeker M."/>
        </authorList>
    </citation>
    <scope>NUCLEOTIDE SEQUENCE [LARGE SCALE GENOMIC DNA]</scope>
    <source>
        <strain evidence="2 3">DSM 28825</strain>
    </source>
</reference>
<dbReference type="InterPro" id="IPR018490">
    <property type="entry name" value="cNMP-bd_dom_sf"/>
</dbReference>
<accession>A0A4Q7VKI0</accession>
<dbReference type="InterPro" id="IPR000595">
    <property type="entry name" value="cNMP-bd_dom"/>
</dbReference>
<feature type="domain" description="Cyclic nucleotide-binding" evidence="1">
    <location>
        <begin position="11"/>
        <end position="114"/>
    </location>
</feature>
<dbReference type="Gene3D" id="2.60.120.10">
    <property type="entry name" value="Jelly Rolls"/>
    <property type="match status" value="1"/>
</dbReference>
<dbReference type="SUPFAM" id="SSF51206">
    <property type="entry name" value="cAMP-binding domain-like"/>
    <property type="match status" value="1"/>
</dbReference>
<dbReference type="AlphaFoldDB" id="A0A4Q7VKI0"/>
<evidence type="ECO:0000313" key="3">
    <source>
        <dbReference type="Proteomes" id="UP000293562"/>
    </source>
</evidence>
<dbReference type="OrthoDB" id="680421at2"/>
<dbReference type="EMBL" id="SHKN01000001">
    <property type="protein sequence ID" value="RZT96702.1"/>
    <property type="molecule type" value="Genomic_DNA"/>
</dbReference>
<dbReference type="PROSITE" id="PS50042">
    <property type="entry name" value="CNMP_BINDING_3"/>
    <property type="match status" value="1"/>
</dbReference>
<proteinExistence type="predicted"/>
<dbReference type="Proteomes" id="UP000293562">
    <property type="component" value="Unassembled WGS sequence"/>
</dbReference>
<gene>
    <name evidence="2" type="ORF">EV201_1345</name>
</gene>
<sequence>MKDQIKNYLNKYVKFTDNEIDEICSNLSLEIFPKKTFILKEGQICSCQYFIARGLVRSFYIDNKGNEKIDQFAIENWWLTNMESFINGIPSSSSIQALEETHVYILKKENLEKLYLSIPKFERFFRLITEKILIATQLRNNHYLQKKSKDRYIDLITHFPDFTQRVPQYMIASYLEITPEYLSELRKK</sequence>